<dbReference type="GO" id="GO:0008202">
    <property type="term" value="P:steroid metabolic process"/>
    <property type="evidence" value="ECO:0007669"/>
    <property type="project" value="UniProtKB-KW"/>
</dbReference>
<keyword evidence="4" id="KW-0753">Steroid metabolism</keyword>
<dbReference type="CDD" id="cd05233">
    <property type="entry name" value="SDR_c"/>
    <property type="match status" value="1"/>
</dbReference>
<comment type="catalytic activity">
    <reaction evidence="6">
        <text>3-oxochenodeoxycholate + NADH + H(+) = isochenodeoxycholate + NAD(+)</text>
        <dbReference type="Rhea" id="RHEA:47516"/>
        <dbReference type="ChEBI" id="CHEBI:15378"/>
        <dbReference type="ChEBI" id="CHEBI:57540"/>
        <dbReference type="ChEBI" id="CHEBI:57945"/>
        <dbReference type="ChEBI" id="CHEBI:87730"/>
        <dbReference type="ChEBI" id="CHEBI:87731"/>
    </reaction>
    <physiologicalReaction direction="left-to-right" evidence="6">
        <dbReference type="Rhea" id="RHEA:47517"/>
    </physiologicalReaction>
</comment>
<dbReference type="PANTHER" id="PTHR43477">
    <property type="entry name" value="DIHYDROANTICAPSIN 7-DEHYDROGENASE"/>
    <property type="match status" value="1"/>
</dbReference>
<evidence type="ECO:0000256" key="1">
    <source>
        <dbReference type="ARBA" id="ARBA00006484"/>
    </source>
</evidence>
<evidence type="ECO:0000256" key="2">
    <source>
        <dbReference type="ARBA" id="ARBA00023002"/>
    </source>
</evidence>
<dbReference type="GO" id="GO:0016491">
    <property type="term" value="F:oxidoreductase activity"/>
    <property type="evidence" value="ECO:0007669"/>
    <property type="project" value="UniProtKB-KW"/>
</dbReference>
<feature type="compositionally biased region" description="Basic and acidic residues" evidence="11">
    <location>
        <begin position="11"/>
        <end position="21"/>
    </location>
</feature>
<dbReference type="AlphaFoldDB" id="A0A3N0AYJ9"/>
<dbReference type="InterPro" id="IPR002347">
    <property type="entry name" value="SDR_fam"/>
</dbReference>
<evidence type="ECO:0000256" key="4">
    <source>
        <dbReference type="ARBA" id="ARBA00023221"/>
    </source>
</evidence>
<dbReference type="PRINTS" id="PR00081">
    <property type="entry name" value="GDHRDH"/>
</dbReference>
<dbReference type="InterPro" id="IPR036291">
    <property type="entry name" value="NAD(P)-bd_dom_sf"/>
</dbReference>
<evidence type="ECO:0000256" key="11">
    <source>
        <dbReference type="SAM" id="MobiDB-lite"/>
    </source>
</evidence>
<dbReference type="Gene3D" id="3.40.50.720">
    <property type="entry name" value="NAD(P)-binding Rossmann-like Domain"/>
    <property type="match status" value="1"/>
</dbReference>
<evidence type="ECO:0000256" key="9">
    <source>
        <dbReference type="ARBA" id="ARBA00067031"/>
    </source>
</evidence>
<gene>
    <name evidence="12" type="ORF">DMP06_06215</name>
</gene>
<dbReference type="Pfam" id="PF13561">
    <property type="entry name" value="adh_short_C2"/>
    <property type="match status" value="1"/>
</dbReference>
<evidence type="ECO:0000256" key="6">
    <source>
        <dbReference type="ARBA" id="ARBA00050953"/>
    </source>
</evidence>
<comment type="caution">
    <text evidence="12">The sequence shown here is derived from an EMBL/GenBank/DDBJ whole genome shotgun (WGS) entry which is preliminary data.</text>
</comment>
<dbReference type="EC" id="1.1.1.391" evidence="9"/>
<evidence type="ECO:0000313" key="13">
    <source>
        <dbReference type="Proteomes" id="UP000269591"/>
    </source>
</evidence>
<dbReference type="EMBL" id="QIBX01000009">
    <property type="protein sequence ID" value="RNL39927.1"/>
    <property type="molecule type" value="Genomic_DNA"/>
</dbReference>
<evidence type="ECO:0000256" key="3">
    <source>
        <dbReference type="ARBA" id="ARBA00023098"/>
    </source>
</evidence>
<feature type="region of interest" description="Disordered" evidence="11">
    <location>
        <begin position="1"/>
        <end position="27"/>
    </location>
</feature>
<organism evidence="12 13">
    <name type="scientific">Slackia equolifaciens</name>
    <dbReference type="NCBI Taxonomy" id="498718"/>
    <lineage>
        <taxon>Bacteria</taxon>
        <taxon>Bacillati</taxon>
        <taxon>Actinomycetota</taxon>
        <taxon>Coriobacteriia</taxon>
        <taxon>Eggerthellales</taxon>
        <taxon>Eggerthellaceae</taxon>
        <taxon>Slackia</taxon>
    </lineage>
</organism>
<dbReference type="SMR" id="A0A3N0AYJ9"/>
<reference evidence="13" key="1">
    <citation type="submission" date="2018-05" db="EMBL/GenBank/DDBJ databases">
        <title>Genome Sequencing of selected type strains of the family Eggerthellaceae.</title>
        <authorList>
            <person name="Danylec N."/>
            <person name="Stoll D.A."/>
            <person name="Doetsch A."/>
            <person name="Huch M."/>
        </authorList>
    </citation>
    <scope>NUCLEOTIDE SEQUENCE [LARGE SCALE GENOMIC DNA]</scope>
    <source>
        <strain evidence="13">DSM 24851</strain>
    </source>
</reference>
<keyword evidence="3" id="KW-0443">Lipid metabolism</keyword>
<proteinExistence type="inferred from homology"/>
<accession>A0A3N0AYJ9</accession>
<name>A0A3N0AYJ9_9ACTN</name>
<dbReference type="Proteomes" id="UP000269591">
    <property type="component" value="Unassembled WGS sequence"/>
</dbReference>
<comment type="catalytic activity">
    <reaction evidence="5">
        <text>12alpha-hydroxy-3-oxo-5beta-cholan-24-oate + NADH + H(+) = isodeoxycholate + NAD(+)</text>
        <dbReference type="Rhea" id="RHEA:47492"/>
        <dbReference type="ChEBI" id="CHEBI:15378"/>
        <dbReference type="ChEBI" id="CHEBI:57540"/>
        <dbReference type="ChEBI" id="CHEBI:57945"/>
        <dbReference type="ChEBI" id="CHEBI:87733"/>
        <dbReference type="ChEBI" id="CHEBI:87734"/>
    </reaction>
    <physiologicalReaction direction="left-to-right" evidence="5">
        <dbReference type="Rhea" id="RHEA:47493"/>
    </physiologicalReaction>
</comment>
<dbReference type="InterPro" id="IPR051122">
    <property type="entry name" value="SDR_DHRS6-like"/>
</dbReference>
<evidence type="ECO:0000256" key="7">
    <source>
        <dbReference type="ARBA" id="ARBA00052497"/>
    </source>
</evidence>
<evidence type="ECO:0000313" key="12">
    <source>
        <dbReference type="EMBL" id="RNL39927.1"/>
    </source>
</evidence>
<keyword evidence="13" id="KW-1185">Reference proteome</keyword>
<dbReference type="PANTHER" id="PTHR43477:SF1">
    <property type="entry name" value="DIHYDROANTICAPSIN 7-DEHYDROGENASE"/>
    <property type="match status" value="1"/>
</dbReference>
<keyword evidence="2" id="KW-0560">Oxidoreductase</keyword>
<comment type="catalytic activity">
    <reaction evidence="7">
        <text>7alpha,12alpha-dihydroxy-3-oxo-5beta-cholan-24-oate + NADH + H(+) = isocholate + NAD(+)</text>
        <dbReference type="Rhea" id="RHEA:47512"/>
        <dbReference type="ChEBI" id="CHEBI:15378"/>
        <dbReference type="ChEBI" id="CHEBI:57540"/>
        <dbReference type="ChEBI" id="CHEBI:57945"/>
        <dbReference type="ChEBI" id="CHEBI:87735"/>
        <dbReference type="ChEBI" id="CHEBI:87736"/>
    </reaction>
    <physiologicalReaction direction="left-to-right" evidence="7">
        <dbReference type="Rhea" id="RHEA:47513"/>
    </physiologicalReaction>
</comment>
<dbReference type="FunFam" id="3.40.50.720:FF:000084">
    <property type="entry name" value="Short-chain dehydrogenase reductase"/>
    <property type="match status" value="1"/>
</dbReference>
<evidence type="ECO:0000256" key="8">
    <source>
        <dbReference type="ARBA" id="ARBA00052953"/>
    </source>
</evidence>
<evidence type="ECO:0000256" key="5">
    <source>
        <dbReference type="ARBA" id="ARBA00050257"/>
    </source>
</evidence>
<comment type="catalytic activity">
    <reaction evidence="8">
        <text>3-oxo-5beta-cholan-24-oate + NADH + H(+) = isolithocholate + NAD(+)</text>
        <dbReference type="Rhea" id="RHEA:47508"/>
        <dbReference type="ChEBI" id="CHEBI:11867"/>
        <dbReference type="ChEBI" id="CHEBI:15378"/>
        <dbReference type="ChEBI" id="CHEBI:57540"/>
        <dbReference type="ChEBI" id="CHEBI:57945"/>
        <dbReference type="ChEBI" id="CHEBI:87728"/>
        <dbReference type="EC" id="1.1.1.391"/>
    </reaction>
    <physiologicalReaction direction="left-to-right" evidence="8">
        <dbReference type="Rhea" id="RHEA:47509"/>
    </physiologicalReaction>
</comment>
<protein>
    <recommendedName>
        <fullName evidence="9">3beta-hydroxycholanate 3-dehydrogenase (NAD(+))</fullName>
        <ecNumber evidence="9">1.1.1.391</ecNumber>
    </recommendedName>
    <alternativeName>
        <fullName evidence="10">NAD-dependent bile acid 3beta-dehydrogenase</fullName>
    </alternativeName>
</protein>
<comment type="similarity">
    <text evidence="1">Belongs to the short-chain dehydrogenases/reductases (SDR) family.</text>
</comment>
<evidence type="ECO:0000256" key="10">
    <source>
        <dbReference type="ARBA" id="ARBA00081284"/>
    </source>
</evidence>
<dbReference type="SUPFAM" id="SSF51735">
    <property type="entry name" value="NAD(P)-binding Rossmann-fold domains"/>
    <property type="match status" value="1"/>
</dbReference>
<sequence length="310" mass="32553">MSPHFASQRWAAKEDGPRQGKEPTMAQEVKVPKMPGAPVFGKWISPEESVGQRLKGKKILLTGTTKGVGRVTQELLCAHGAFVCGSGRTPGVAASVADELKAKGYQAAGMDVDLSDYDAVKKWVEECAELMGGIDVVINNASHPGMAPFGEMTPEIWNYGIKNELDLVYNVCNCAWPYLQKADGASIIITSSTVGLQGSNSPQACHAACKGACLSLARQLAAEGGPFGIRCNSVTPGLVWTEAMSNIPKEMASGLVAAQTTQQAIDPMDIAYAYLFLASDESRQITAANIPVDGGCAGAVTGGMQGEIEV</sequence>